<proteinExistence type="predicted"/>
<comment type="caution">
    <text evidence="2">The sequence shown here is derived from an EMBL/GenBank/DDBJ whole genome shotgun (WGS) entry which is preliminary data.</text>
</comment>
<evidence type="ECO:0000313" key="2">
    <source>
        <dbReference type="EMBL" id="MST60671.1"/>
    </source>
</evidence>
<sequence>MPVEREAEAMEFPKVQLFQQKQPQRIVSEEDVKRLLGIKDFRHLSKKQVVSFISAIPQMDPQVAKEVIDQFPQMANMAVDLAKEYREALDSTIKANDASSKDVAATIDKVIDILSDQLNKGDLTTEERLQIVDTIGQVTGYKLELHKSNQAFLSQGIKYFGLFVLGVVAIGVSATLGGNGSVSLPSMNDNANEGL</sequence>
<evidence type="ECO:0000256" key="1">
    <source>
        <dbReference type="SAM" id="Phobius"/>
    </source>
</evidence>
<accession>A0A6N7WXA8</accession>
<dbReference type="Proteomes" id="UP000434342">
    <property type="component" value="Unassembled WGS sequence"/>
</dbReference>
<dbReference type="AlphaFoldDB" id="A0A6N7WXA8"/>
<name>A0A6N7WXA8_9ACTN</name>
<reference evidence="2 3" key="1">
    <citation type="submission" date="2019-08" db="EMBL/GenBank/DDBJ databases">
        <title>In-depth cultivation of the pig gut microbiome towards novel bacterial diversity and tailored functional studies.</title>
        <authorList>
            <person name="Wylensek D."/>
            <person name="Hitch T.C.A."/>
            <person name="Clavel T."/>
        </authorList>
    </citation>
    <scope>NUCLEOTIDE SEQUENCE [LARGE SCALE GENOMIC DNA]</scope>
    <source>
        <strain evidence="2 3">WB01_CNA04</strain>
    </source>
</reference>
<keyword evidence="1" id="KW-1133">Transmembrane helix</keyword>
<protein>
    <submittedName>
        <fullName evidence="2">Uncharacterized protein</fullName>
    </submittedName>
</protein>
<dbReference type="EMBL" id="VUND01000002">
    <property type="protein sequence ID" value="MST60671.1"/>
    <property type="molecule type" value="Genomic_DNA"/>
</dbReference>
<gene>
    <name evidence="2" type="ORF">FYJ69_07075</name>
</gene>
<dbReference type="RefSeq" id="WP_154541391.1">
    <property type="nucleotide sequence ID" value="NZ_VUND01000002.1"/>
</dbReference>
<organism evidence="2 3">
    <name type="scientific">Parafannyhessea umbonata</name>
    <dbReference type="NCBI Taxonomy" id="604330"/>
    <lineage>
        <taxon>Bacteria</taxon>
        <taxon>Bacillati</taxon>
        <taxon>Actinomycetota</taxon>
        <taxon>Coriobacteriia</taxon>
        <taxon>Coriobacteriales</taxon>
        <taxon>Atopobiaceae</taxon>
        <taxon>Parafannyhessea</taxon>
    </lineage>
</organism>
<evidence type="ECO:0000313" key="3">
    <source>
        <dbReference type="Proteomes" id="UP000434342"/>
    </source>
</evidence>
<keyword evidence="1" id="KW-0472">Membrane</keyword>
<feature type="transmembrane region" description="Helical" evidence="1">
    <location>
        <begin position="157"/>
        <end position="177"/>
    </location>
</feature>
<keyword evidence="1" id="KW-0812">Transmembrane</keyword>